<dbReference type="RefSeq" id="WP_099341815.1">
    <property type="nucleotide sequence ID" value="NZ_CP032098.1"/>
</dbReference>
<dbReference type="InterPro" id="IPR017911">
    <property type="entry name" value="MacB-like_ATP-bd"/>
</dbReference>
<dbReference type="Gene3D" id="3.40.50.300">
    <property type="entry name" value="P-loop containing nucleotide triphosphate hydrolases"/>
    <property type="match status" value="1"/>
</dbReference>
<reference evidence="7 8" key="1">
    <citation type="submission" date="2017-09" db="EMBL/GenBank/DDBJ databases">
        <title>Arcobacter canalis sp. nov., a new species isolated from a water canal contaminated with urban sewage.</title>
        <authorList>
            <person name="Perez-Cataluna A."/>
            <person name="Salas-Masso N."/>
            <person name="Figueras M.J."/>
        </authorList>
    </citation>
    <scope>NUCLEOTIDE SEQUENCE [LARGE SCALE GENOMIC DNA]</scope>
    <source>
        <strain evidence="7 8">F98-3</strain>
    </source>
</reference>
<keyword evidence="8" id="KW-1185">Reference proteome</keyword>
<dbReference type="CDD" id="cd03255">
    <property type="entry name" value="ABC_MJ0796_LolCDE_FtsE"/>
    <property type="match status" value="1"/>
</dbReference>
<evidence type="ECO:0000259" key="5">
    <source>
        <dbReference type="PROSITE" id="PS50893"/>
    </source>
</evidence>
<sequence>MIKITNLYKIYNENKQNEFTALNNINLDIQEAQTIIIRGKSGSGKSTLLSIIAGLCKPTSGDIIIENENIAKLPDINISNFRNEKIGFIFQSFNLISGLNTFENVMAPLVLKKIDKNQFEKQVTQALKIANIEHKKEQKVENLSGGEKQRCSIARALVMNPSIILADEPTANLDKANSLIFIEMLKKFKELKKTVIVATHDCLFDNLEFVDRYIDIKDAKIE</sequence>
<dbReference type="Proteomes" id="UP000262712">
    <property type="component" value="Chromosome"/>
</dbReference>
<evidence type="ECO:0000313" key="8">
    <source>
        <dbReference type="Proteomes" id="UP000221222"/>
    </source>
</evidence>
<dbReference type="AlphaFoldDB" id="A0A2G1DJT3"/>
<dbReference type="SUPFAM" id="SSF52540">
    <property type="entry name" value="P-loop containing nucleoside triphosphate hydrolases"/>
    <property type="match status" value="1"/>
</dbReference>
<dbReference type="InterPro" id="IPR003439">
    <property type="entry name" value="ABC_transporter-like_ATP-bd"/>
</dbReference>
<dbReference type="EMBL" id="NXFY01000004">
    <property type="protein sequence ID" value="PHO18757.1"/>
    <property type="molecule type" value="Genomic_DNA"/>
</dbReference>
<keyword evidence="2" id="KW-0813">Transport</keyword>
<keyword evidence="3" id="KW-0547">Nucleotide-binding</keyword>
<dbReference type="Proteomes" id="UP000221222">
    <property type="component" value="Unassembled WGS sequence"/>
</dbReference>
<evidence type="ECO:0000313" key="7">
    <source>
        <dbReference type="EMBL" id="PHO18757.1"/>
    </source>
</evidence>
<dbReference type="InterPro" id="IPR003593">
    <property type="entry name" value="AAA+_ATPase"/>
</dbReference>
<evidence type="ECO:0000256" key="4">
    <source>
        <dbReference type="ARBA" id="ARBA00022840"/>
    </source>
</evidence>
<feature type="domain" description="ABC transporter" evidence="5">
    <location>
        <begin position="2"/>
        <end position="222"/>
    </location>
</feature>
<evidence type="ECO:0000313" key="9">
    <source>
        <dbReference type="Proteomes" id="UP000262712"/>
    </source>
</evidence>
<comment type="similarity">
    <text evidence="1">Belongs to the ABC transporter superfamily.</text>
</comment>
<name>A0A2G1DJT3_9BACT</name>
<dbReference type="EMBL" id="CP032098">
    <property type="protein sequence ID" value="AXX92927.1"/>
    <property type="molecule type" value="Genomic_DNA"/>
</dbReference>
<dbReference type="SMART" id="SM00382">
    <property type="entry name" value="AAA"/>
    <property type="match status" value="1"/>
</dbReference>
<dbReference type="InterPro" id="IPR027417">
    <property type="entry name" value="P-loop_NTPase"/>
</dbReference>
<protein>
    <submittedName>
        <fullName evidence="7">ABC transporter ATP-binding protein</fullName>
    </submittedName>
    <submittedName>
        <fullName evidence="6">ABC transporter, ATP-binding protein, FtsE/LolD family</fullName>
    </submittedName>
</protein>
<evidence type="ECO:0000256" key="2">
    <source>
        <dbReference type="ARBA" id="ARBA00022448"/>
    </source>
</evidence>
<organism evidence="7 8">
    <name type="scientific">Malaciobacter molluscorum LMG 25693</name>
    <dbReference type="NCBI Taxonomy" id="870501"/>
    <lineage>
        <taxon>Bacteria</taxon>
        <taxon>Pseudomonadati</taxon>
        <taxon>Campylobacterota</taxon>
        <taxon>Epsilonproteobacteria</taxon>
        <taxon>Campylobacterales</taxon>
        <taxon>Arcobacteraceae</taxon>
        <taxon>Malaciobacter</taxon>
    </lineage>
</organism>
<reference evidence="6 9" key="2">
    <citation type="submission" date="2018-08" db="EMBL/GenBank/DDBJ databases">
        <title>Complete genome of the Arcobacter molluscorum type strain LMG 25693.</title>
        <authorList>
            <person name="Miller W.G."/>
            <person name="Yee E."/>
            <person name="Bono J.L."/>
        </authorList>
    </citation>
    <scope>NUCLEOTIDE SEQUENCE [LARGE SCALE GENOMIC DNA]</scope>
    <source>
        <strain evidence="6 9">CECT 7696</strain>
    </source>
</reference>
<dbReference type="PROSITE" id="PS50893">
    <property type="entry name" value="ABC_TRANSPORTER_2"/>
    <property type="match status" value="1"/>
</dbReference>
<evidence type="ECO:0000313" key="6">
    <source>
        <dbReference type="EMBL" id="AXX92927.1"/>
    </source>
</evidence>
<dbReference type="Pfam" id="PF00005">
    <property type="entry name" value="ABC_tran"/>
    <property type="match status" value="1"/>
</dbReference>
<evidence type="ECO:0000256" key="1">
    <source>
        <dbReference type="ARBA" id="ARBA00005417"/>
    </source>
</evidence>
<keyword evidence="4 7" id="KW-0067">ATP-binding</keyword>
<dbReference type="PANTHER" id="PTHR42798">
    <property type="entry name" value="LIPOPROTEIN-RELEASING SYSTEM ATP-BINDING PROTEIN LOLD"/>
    <property type="match status" value="1"/>
</dbReference>
<dbReference type="GO" id="GO:0016887">
    <property type="term" value="F:ATP hydrolysis activity"/>
    <property type="evidence" value="ECO:0007669"/>
    <property type="project" value="InterPro"/>
</dbReference>
<gene>
    <name evidence="6" type="ORF">AMOL_1967</name>
    <name evidence="7" type="ORF">CPU12_04140</name>
</gene>
<dbReference type="KEGG" id="amol:AMOL_1967"/>
<dbReference type="GO" id="GO:0005524">
    <property type="term" value="F:ATP binding"/>
    <property type="evidence" value="ECO:0007669"/>
    <property type="project" value="UniProtKB-KW"/>
</dbReference>
<accession>A0A2G1DJT3</accession>
<dbReference type="PANTHER" id="PTHR42798:SF7">
    <property type="entry name" value="ALPHA-D-RIBOSE 1-METHYLPHOSPHONATE 5-TRIPHOSPHATE SYNTHASE SUBUNIT PHNL"/>
    <property type="match status" value="1"/>
</dbReference>
<evidence type="ECO:0000256" key="3">
    <source>
        <dbReference type="ARBA" id="ARBA00022741"/>
    </source>
</evidence>
<proteinExistence type="inferred from homology"/>